<protein>
    <submittedName>
        <fullName evidence="2">Glycosyltransferase family 20-domain-containing protein</fullName>
    </submittedName>
</protein>
<dbReference type="SUPFAM" id="SSF53756">
    <property type="entry name" value="UDP-Glycosyltransferase/glycogen phosphorylase"/>
    <property type="match status" value="1"/>
</dbReference>
<dbReference type="PANTHER" id="PTHR10788">
    <property type="entry name" value="TREHALOSE-6-PHOSPHATE SYNTHASE"/>
    <property type="match status" value="1"/>
</dbReference>
<dbReference type="AlphaFoldDB" id="A0A433A2F4"/>
<dbReference type="InterPro" id="IPR003337">
    <property type="entry name" value="Trehalose_PPase"/>
</dbReference>
<dbReference type="Proteomes" id="UP000268093">
    <property type="component" value="Unassembled WGS sequence"/>
</dbReference>
<accession>A0A433A2F4</accession>
<dbReference type="GO" id="GO:0004805">
    <property type="term" value="F:trehalose-phosphatase activity"/>
    <property type="evidence" value="ECO:0007669"/>
    <property type="project" value="TreeGrafter"/>
</dbReference>
<dbReference type="SUPFAM" id="SSF56784">
    <property type="entry name" value="HAD-like"/>
    <property type="match status" value="1"/>
</dbReference>
<dbReference type="GO" id="GO:0005992">
    <property type="term" value="P:trehalose biosynthetic process"/>
    <property type="evidence" value="ECO:0007669"/>
    <property type="project" value="InterPro"/>
</dbReference>
<dbReference type="OrthoDB" id="755951at2759"/>
<feature type="non-terminal residue" evidence="2">
    <location>
        <position position="1"/>
    </location>
</feature>
<proteinExistence type="inferred from homology"/>
<dbReference type="InterPro" id="IPR001830">
    <property type="entry name" value="Glyco_trans_20"/>
</dbReference>
<dbReference type="Pfam" id="PF02358">
    <property type="entry name" value="Trehalose_PPase"/>
    <property type="match status" value="1"/>
</dbReference>
<organism evidence="2 3">
    <name type="scientific">Jimgerdemannia flammicorona</name>
    <dbReference type="NCBI Taxonomy" id="994334"/>
    <lineage>
        <taxon>Eukaryota</taxon>
        <taxon>Fungi</taxon>
        <taxon>Fungi incertae sedis</taxon>
        <taxon>Mucoromycota</taxon>
        <taxon>Mucoromycotina</taxon>
        <taxon>Endogonomycetes</taxon>
        <taxon>Endogonales</taxon>
        <taxon>Endogonaceae</taxon>
        <taxon>Jimgerdemannia</taxon>
    </lineage>
</organism>
<evidence type="ECO:0000313" key="3">
    <source>
        <dbReference type="Proteomes" id="UP000268093"/>
    </source>
</evidence>
<evidence type="ECO:0000313" key="2">
    <source>
        <dbReference type="EMBL" id="RUO96840.1"/>
    </source>
</evidence>
<dbReference type="InterPro" id="IPR036412">
    <property type="entry name" value="HAD-like_sf"/>
</dbReference>
<dbReference type="GO" id="GO:0005829">
    <property type="term" value="C:cytosol"/>
    <property type="evidence" value="ECO:0007669"/>
    <property type="project" value="TreeGrafter"/>
</dbReference>
<comment type="caution">
    <text evidence="2">The sequence shown here is derived from an EMBL/GenBank/DDBJ whole genome shotgun (WGS) entry which is preliminary data.</text>
</comment>
<dbReference type="GO" id="GO:0003825">
    <property type="term" value="F:alpha,alpha-trehalose-phosphate synthase (UDP-forming) activity"/>
    <property type="evidence" value="ECO:0007669"/>
    <property type="project" value="TreeGrafter"/>
</dbReference>
<dbReference type="GO" id="GO:0005946">
    <property type="term" value="C:alpha,alpha-trehalose-phosphate synthase complex (UDP-forming)"/>
    <property type="evidence" value="ECO:0007669"/>
    <property type="project" value="TreeGrafter"/>
</dbReference>
<dbReference type="PANTHER" id="PTHR10788:SF15">
    <property type="entry name" value="TREHALOSE SYNTHASE COMPLEX REGULATORY SUBUNIT TPS3-RELATED"/>
    <property type="match status" value="1"/>
</dbReference>
<dbReference type="InterPro" id="IPR023214">
    <property type="entry name" value="HAD_sf"/>
</dbReference>
<reference evidence="2 3" key="1">
    <citation type="journal article" date="2018" name="New Phytol.">
        <title>Phylogenomics of Endogonaceae and evolution of mycorrhizas within Mucoromycota.</title>
        <authorList>
            <person name="Chang Y."/>
            <person name="Desiro A."/>
            <person name="Na H."/>
            <person name="Sandor L."/>
            <person name="Lipzen A."/>
            <person name="Clum A."/>
            <person name="Barry K."/>
            <person name="Grigoriev I.V."/>
            <person name="Martin F.M."/>
            <person name="Stajich J.E."/>
            <person name="Smith M.E."/>
            <person name="Bonito G."/>
            <person name="Spatafora J.W."/>
        </authorList>
    </citation>
    <scope>NUCLEOTIDE SEQUENCE [LARGE SCALE GENOMIC DNA]</scope>
    <source>
        <strain evidence="2 3">GMNB39</strain>
    </source>
</reference>
<sequence length="291" mass="32838">VALSTTEQNELQAHITDVVSRVNSKFSNLAYQPIVYLHQDITFSQYLALLSAADACLITPLRDGMNLTSHEYVVCQQQKHAPLILSEFTGTYGSFGACLRINPWDYREVGDAIHEALSMSDEEKNTRWKELYKNVATNTAQYWAESFISELEKVHTDMQRRFSIHIPLLNPTVFHANFKNSKTRLILLDYDGTLASYEKAPASFSSPHRLVQLLTKLTSDPRNLVYVMSGRTKDSLDERLGKVPNLGLSAENGCYLKAPNGKWENLFEDVDLGWKQSVTEVCILAPVIAAY</sequence>
<comment type="similarity">
    <text evidence="1">In the N-terminal section; belongs to the glycosyltransferase 20 family.</text>
</comment>
<keyword evidence="3" id="KW-1185">Reference proteome</keyword>
<dbReference type="EMBL" id="RBNI01019477">
    <property type="protein sequence ID" value="RUO96840.1"/>
    <property type="molecule type" value="Genomic_DNA"/>
</dbReference>
<evidence type="ECO:0000256" key="1">
    <source>
        <dbReference type="ARBA" id="ARBA00005409"/>
    </source>
</evidence>
<gene>
    <name evidence="2" type="ORF">BC936DRAFT_141374</name>
</gene>
<dbReference type="Gene3D" id="3.40.50.2000">
    <property type="entry name" value="Glycogen Phosphorylase B"/>
    <property type="match status" value="1"/>
</dbReference>
<dbReference type="Gene3D" id="3.40.50.1000">
    <property type="entry name" value="HAD superfamily/HAD-like"/>
    <property type="match status" value="1"/>
</dbReference>
<dbReference type="Pfam" id="PF00982">
    <property type="entry name" value="Glyco_transf_20"/>
    <property type="match status" value="1"/>
</dbReference>
<keyword evidence="2" id="KW-0808">Transferase</keyword>
<name>A0A433A2F4_9FUNG</name>